<dbReference type="CDD" id="cd01107">
    <property type="entry name" value="HTH_BmrR"/>
    <property type="match status" value="1"/>
</dbReference>
<sequence length="276" mass="29856">MPLLSIGDFARATHLSVKTLRYYHDAGLLMPAEIDAHSGYRRYDVEQITTAQIIRRFRDLAMPIDDVRAVLQAPDLTTRNALIGHHLRRLENELGKTQAAVATLRDLLDPPADGVPVELRFLPPTRVAAISAVVASADIGRWVQGALGEIYASVSAQGVSIAGVAGGIYGTGLFEEDSGLATVYLPVESVVGPVGRVMNQVLPAADFAIIAHNGPEDGIDRAYGLLASYVAHHALSIPGPIREFYPINRHHTANARHWRTEIGWPIFPTGTGHTAR</sequence>
<evidence type="ECO:0000313" key="4">
    <source>
        <dbReference type="Proteomes" id="UP000269438"/>
    </source>
</evidence>
<gene>
    <name evidence="3" type="ORF">D9V34_05595</name>
</gene>
<dbReference type="InterPro" id="IPR029442">
    <property type="entry name" value="GyrI-like"/>
</dbReference>
<dbReference type="PROSITE" id="PS50937">
    <property type="entry name" value="HTH_MERR_2"/>
    <property type="match status" value="1"/>
</dbReference>
<dbReference type="Gene3D" id="1.10.1660.10">
    <property type="match status" value="1"/>
</dbReference>
<name>A0A3L7AT56_9MICO</name>
<dbReference type="Pfam" id="PF06445">
    <property type="entry name" value="GyrI-like"/>
    <property type="match status" value="1"/>
</dbReference>
<dbReference type="PANTHER" id="PTHR30204">
    <property type="entry name" value="REDOX-CYCLING DRUG-SENSING TRANSCRIPTIONAL ACTIVATOR SOXR"/>
    <property type="match status" value="1"/>
</dbReference>
<dbReference type="RefSeq" id="WP_121687900.1">
    <property type="nucleotide sequence ID" value="NZ_RCUY01000005.1"/>
</dbReference>
<comment type="caution">
    <text evidence="3">The sequence shown here is derived from an EMBL/GenBank/DDBJ whole genome shotgun (WGS) entry which is preliminary data.</text>
</comment>
<dbReference type="Proteomes" id="UP000269438">
    <property type="component" value="Unassembled WGS sequence"/>
</dbReference>
<organism evidence="3 4">
    <name type="scientific">Mycetocola lacteus</name>
    <dbReference type="NCBI Taxonomy" id="76637"/>
    <lineage>
        <taxon>Bacteria</taxon>
        <taxon>Bacillati</taxon>
        <taxon>Actinomycetota</taxon>
        <taxon>Actinomycetes</taxon>
        <taxon>Micrococcales</taxon>
        <taxon>Microbacteriaceae</taxon>
        <taxon>Mycetocola</taxon>
    </lineage>
</organism>
<dbReference type="AlphaFoldDB" id="A0A3L7AT56"/>
<keyword evidence="1" id="KW-0238">DNA-binding</keyword>
<dbReference type="Pfam" id="PF13411">
    <property type="entry name" value="MerR_1"/>
    <property type="match status" value="1"/>
</dbReference>
<dbReference type="SUPFAM" id="SSF55136">
    <property type="entry name" value="Probable bacterial effector-binding domain"/>
    <property type="match status" value="1"/>
</dbReference>
<dbReference type="SUPFAM" id="SSF46955">
    <property type="entry name" value="Putative DNA-binding domain"/>
    <property type="match status" value="1"/>
</dbReference>
<dbReference type="InterPro" id="IPR009061">
    <property type="entry name" value="DNA-bd_dom_put_sf"/>
</dbReference>
<dbReference type="Gene3D" id="3.20.80.10">
    <property type="entry name" value="Regulatory factor, effector binding domain"/>
    <property type="match status" value="1"/>
</dbReference>
<keyword evidence="4" id="KW-1185">Reference proteome</keyword>
<dbReference type="SMART" id="SM00422">
    <property type="entry name" value="HTH_MERR"/>
    <property type="match status" value="1"/>
</dbReference>
<feature type="domain" description="HTH merR-type" evidence="2">
    <location>
        <begin position="3"/>
        <end position="73"/>
    </location>
</feature>
<proteinExistence type="predicted"/>
<dbReference type="OrthoDB" id="7849865at2"/>
<evidence type="ECO:0000256" key="1">
    <source>
        <dbReference type="ARBA" id="ARBA00023125"/>
    </source>
</evidence>
<accession>A0A3L7AT56</accession>
<dbReference type="InterPro" id="IPR011256">
    <property type="entry name" value="Reg_factor_effector_dom_sf"/>
</dbReference>
<dbReference type="EMBL" id="RCUY01000005">
    <property type="protein sequence ID" value="RLP82730.1"/>
    <property type="molecule type" value="Genomic_DNA"/>
</dbReference>
<dbReference type="GO" id="GO:0003700">
    <property type="term" value="F:DNA-binding transcription factor activity"/>
    <property type="evidence" value="ECO:0007669"/>
    <property type="project" value="InterPro"/>
</dbReference>
<reference evidence="3 4" key="1">
    <citation type="submission" date="2018-10" db="EMBL/GenBank/DDBJ databases">
        <authorList>
            <person name="Li J."/>
        </authorList>
    </citation>
    <scope>NUCLEOTIDE SEQUENCE [LARGE SCALE GENOMIC DNA]</scope>
    <source>
        <strain evidence="3 4">JCM 11654</strain>
    </source>
</reference>
<protein>
    <submittedName>
        <fullName evidence="3">MerR family transcriptional regulator</fullName>
    </submittedName>
</protein>
<dbReference type="GO" id="GO:0003677">
    <property type="term" value="F:DNA binding"/>
    <property type="evidence" value="ECO:0007669"/>
    <property type="project" value="UniProtKB-KW"/>
</dbReference>
<dbReference type="PANTHER" id="PTHR30204:SF97">
    <property type="entry name" value="MERR FAMILY REGULATORY PROTEIN"/>
    <property type="match status" value="1"/>
</dbReference>
<dbReference type="InterPro" id="IPR010499">
    <property type="entry name" value="AraC_E-bd"/>
</dbReference>
<evidence type="ECO:0000259" key="2">
    <source>
        <dbReference type="PROSITE" id="PS50937"/>
    </source>
</evidence>
<dbReference type="InterPro" id="IPR000551">
    <property type="entry name" value="MerR-type_HTH_dom"/>
</dbReference>
<dbReference type="SMART" id="SM00871">
    <property type="entry name" value="AraC_E_bind"/>
    <property type="match status" value="1"/>
</dbReference>
<evidence type="ECO:0000313" key="3">
    <source>
        <dbReference type="EMBL" id="RLP82730.1"/>
    </source>
</evidence>
<dbReference type="InterPro" id="IPR047057">
    <property type="entry name" value="MerR_fam"/>
</dbReference>